<keyword evidence="2" id="KW-0540">Nuclease</keyword>
<keyword evidence="2" id="KW-0269">Exonuclease</keyword>
<dbReference type="Pfam" id="PF03372">
    <property type="entry name" value="Exo_endo_phos"/>
    <property type="match status" value="1"/>
</dbReference>
<name>A0A4Y8AYF4_9FLAO</name>
<evidence type="ECO:0000313" key="3">
    <source>
        <dbReference type="Proteomes" id="UP000298517"/>
    </source>
</evidence>
<dbReference type="Gene3D" id="3.60.10.10">
    <property type="entry name" value="Endonuclease/exonuclease/phosphatase"/>
    <property type="match status" value="1"/>
</dbReference>
<dbReference type="PANTHER" id="PTHR41349:SF1">
    <property type="entry name" value="PROTEIN CBG08683"/>
    <property type="match status" value="1"/>
</dbReference>
<reference evidence="2 3" key="1">
    <citation type="journal article" date="2011" name="J. Microbiol.">
        <title>Gramella jeungdoensis sp. nov., isolated from a solar saltern in Korea.</title>
        <authorList>
            <person name="Joung Y."/>
            <person name="Kim H."/>
            <person name="Jang T."/>
            <person name="Ahn T.S."/>
            <person name="Joh K."/>
        </authorList>
    </citation>
    <scope>NUCLEOTIDE SEQUENCE [LARGE SCALE GENOMIC DNA]</scope>
    <source>
        <strain evidence="2 3">KCTC 23123</strain>
    </source>
</reference>
<dbReference type="Proteomes" id="UP000298517">
    <property type="component" value="Unassembled WGS sequence"/>
</dbReference>
<evidence type="ECO:0000313" key="2">
    <source>
        <dbReference type="EMBL" id="TEW76944.1"/>
    </source>
</evidence>
<keyword evidence="2" id="KW-0255">Endonuclease</keyword>
<dbReference type="GO" id="GO:0004527">
    <property type="term" value="F:exonuclease activity"/>
    <property type="evidence" value="ECO:0007669"/>
    <property type="project" value="UniProtKB-KW"/>
</dbReference>
<comment type="caution">
    <text evidence="2">The sequence shown here is derived from an EMBL/GenBank/DDBJ whole genome shotgun (WGS) entry which is preliminary data.</text>
</comment>
<dbReference type="SUPFAM" id="SSF56219">
    <property type="entry name" value="DNase I-like"/>
    <property type="match status" value="1"/>
</dbReference>
<dbReference type="InterPro" id="IPR005135">
    <property type="entry name" value="Endo/exonuclease/phosphatase"/>
</dbReference>
<dbReference type="EMBL" id="SNQI01000001">
    <property type="protein sequence ID" value="TEW76944.1"/>
    <property type="molecule type" value="Genomic_DNA"/>
</dbReference>
<accession>A0A4Y8AYF4</accession>
<evidence type="ECO:0000259" key="1">
    <source>
        <dbReference type="Pfam" id="PF03372"/>
    </source>
</evidence>
<sequence length="347" mass="39651">MKLLKLIFTVCCYILIVNCTPKKQQSLTVLQFNIWQEGTVIKDGYNAIINEIIHSNADLIALSEVRNYNNTNLNERLIASLKEKGYTFYSEKSEDSGILSKYPIIDQTQIFPLKNDHGSITKAIINVNGTEIAFYSGHLDYLNCALYLPRGYHGSTWKKLDAPITNLVEIEKINLQSQRDDAIKSFIEDAKNEINNGRIVIYGGDNNEPSHLDWTEATKNLYDHNGVVMPWNISLDLEKNGFIDAYRNIFPNPVTHPGFTYPANNTAINIEKLAWSPDADDRDRIDFIYYYPDSRIKLNTSKVFGPKGDISKNKRVLENTHDVFLEPLNIWPTDHKAVISEFTLNIK</sequence>
<dbReference type="OrthoDB" id="9794261at2"/>
<keyword evidence="3" id="KW-1185">Reference proteome</keyword>
<keyword evidence="2" id="KW-0378">Hydrolase</keyword>
<protein>
    <submittedName>
        <fullName evidence="2">Endonuclease/exonuclease/phosphatase family protein</fullName>
    </submittedName>
</protein>
<feature type="domain" description="Endonuclease/exonuclease/phosphatase" evidence="1">
    <location>
        <begin position="30"/>
        <end position="335"/>
    </location>
</feature>
<dbReference type="InterPro" id="IPR036691">
    <property type="entry name" value="Endo/exonu/phosph_ase_sf"/>
</dbReference>
<dbReference type="AlphaFoldDB" id="A0A4Y8AYF4"/>
<dbReference type="RefSeq" id="WP_134246952.1">
    <property type="nucleotide sequence ID" value="NZ_SNQI01000001.1"/>
</dbReference>
<gene>
    <name evidence="2" type="ORF">E2488_03600</name>
</gene>
<dbReference type="PANTHER" id="PTHR41349">
    <property type="match status" value="1"/>
</dbReference>
<dbReference type="GO" id="GO:0004519">
    <property type="term" value="F:endonuclease activity"/>
    <property type="evidence" value="ECO:0007669"/>
    <property type="project" value="UniProtKB-KW"/>
</dbReference>
<organism evidence="2 3">
    <name type="scientific">Gramella jeungdoensis</name>
    <dbReference type="NCBI Taxonomy" id="708091"/>
    <lineage>
        <taxon>Bacteria</taxon>
        <taxon>Pseudomonadati</taxon>
        <taxon>Bacteroidota</taxon>
        <taxon>Flavobacteriia</taxon>
        <taxon>Flavobacteriales</taxon>
        <taxon>Flavobacteriaceae</taxon>
        <taxon>Christiangramia</taxon>
    </lineage>
</organism>
<proteinExistence type="predicted"/>